<feature type="domain" description="Large ribosomal subunit protein bL25 beta" evidence="7">
    <location>
        <begin position="102"/>
        <end position="191"/>
    </location>
</feature>
<dbReference type="OrthoDB" id="9806411at2"/>
<evidence type="ECO:0000313" key="9">
    <source>
        <dbReference type="Proteomes" id="UP000441399"/>
    </source>
</evidence>
<dbReference type="HAMAP" id="MF_01336">
    <property type="entry name" value="Ribosomal_bL25"/>
    <property type="match status" value="1"/>
</dbReference>
<protein>
    <recommendedName>
        <fullName evidence="5">Large ribosomal subunit protein bL25</fullName>
    </recommendedName>
    <alternativeName>
        <fullName evidence="5">General stress protein CTC</fullName>
    </alternativeName>
</protein>
<dbReference type="Gene3D" id="2.40.240.10">
    <property type="entry name" value="Ribosomal Protein L25, Chain P"/>
    <property type="match status" value="1"/>
</dbReference>
<evidence type="ECO:0000256" key="5">
    <source>
        <dbReference type="HAMAP-Rule" id="MF_01334"/>
    </source>
</evidence>
<dbReference type="EMBL" id="CACSIO010000001">
    <property type="protein sequence ID" value="CAA0081011.1"/>
    <property type="molecule type" value="Genomic_DNA"/>
</dbReference>
<organism evidence="8 9">
    <name type="scientific">BD1-7 clade bacterium</name>
    <dbReference type="NCBI Taxonomy" id="2029982"/>
    <lineage>
        <taxon>Bacteria</taxon>
        <taxon>Pseudomonadati</taxon>
        <taxon>Pseudomonadota</taxon>
        <taxon>Gammaproteobacteria</taxon>
        <taxon>Cellvibrionales</taxon>
        <taxon>Spongiibacteraceae</taxon>
        <taxon>BD1-7 clade</taxon>
    </lineage>
</organism>
<keyword evidence="2 5" id="KW-0694">RNA-binding</keyword>
<dbReference type="GO" id="GO:0006412">
    <property type="term" value="P:translation"/>
    <property type="evidence" value="ECO:0007669"/>
    <property type="project" value="UniProtKB-UniRule"/>
</dbReference>
<evidence type="ECO:0000259" key="6">
    <source>
        <dbReference type="Pfam" id="PF01386"/>
    </source>
</evidence>
<dbReference type="GO" id="GO:0022625">
    <property type="term" value="C:cytosolic large ribosomal subunit"/>
    <property type="evidence" value="ECO:0007669"/>
    <property type="project" value="TreeGrafter"/>
</dbReference>
<comment type="similarity">
    <text evidence="5">Belongs to the bacterial ribosomal protein bL25 family. CTC subfamily.</text>
</comment>
<dbReference type="NCBIfam" id="NF004612">
    <property type="entry name" value="PRK05943.1"/>
    <property type="match status" value="1"/>
</dbReference>
<evidence type="ECO:0000313" key="8">
    <source>
        <dbReference type="EMBL" id="CAA0081011.1"/>
    </source>
</evidence>
<dbReference type="Gene3D" id="2.170.120.20">
    <property type="entry name" value="Ribosomal protein L25, beta domain"/>
    <property type="match status" value="1"/>
</dbReference>
<dbReference type="InterPro" id="IPR029751">
    <property type="entry name" value="Ribosomal_L25_dom"/>
</dbReference>
<dbReference type="PANTHER" id="PTHR33284:SF1">
    <property type="entry name" value="RIBOSOMAL PROTEIN L25_GLN-TRNA SYNTHETASE, ANTI-CODON-BINDING DOMAIN-CONTAINING PROTEIN"/>
    <property type="match status" value="1"/>
</dbReference>
<dbReference type="InterPro" id="IPR020930">
    <property type="entry name" value="Ribosomal_uL5_bac-type"/>
</dbReference>
<dbReference type="InterPro" id="IPR001021">
    <property type="entry name" value="Ribosomal_bL25_long"/>
</dbReference>
<dbReference type="GO" id="GO:0003735">
    <property type="term" value="F:structural constituent of ribosome"/>
    <property type="evidence" value="ECO:0007669"/>
    <property type="project" value="InterPro"/>
</dbReference>
<dbReference type="GO" id="GO:0008097">
    <property type="term" value="F:5S rRNA binding"/>
    <property type="evidence" value="ECO:0007669"/>
    <property type="project" value="InterPro"/>
</dbReference>
<dbReference type="InterPro" id="IPR020057">
    <property type="entry name" value="Ribosomal_bL25_b-dom"/>
</dbReference>
<comment type="function">
    <text evidence="5">This is one of the proteins that binds to the 5S RNA in the ribosome where it forms part of the central protuberance.</text>
</comment>
<dbReference type="InterPro" id="IPR020055">
    <property type="entry name" value="Ribosomal_bL25_short"/>
</dbReference>
<dbReference type="NCBIfam" id="NF004130">
    <property type="entry name" value="PRK05618.1-5"/>
    <property type="match status" value="1"/>
</dbReference>
<dbReference type="InterPro" id="IPR020056">
    <property type="entry name" value="Rbsml_bL25/Gln-tRNA_synth_N"/>
</dbReference>
<evidence type="ECO:0000256" key="1">
    <source>
        <dbReference type="ARBA" id="ARBA00022730"/>
    </source>
</evidence>
<dbReference type="HAMAP" id="MF_01334">
    <property type="entry name" value="Ribosomal_bL25_CTC"/>
    <property type="match status" value="1"/>
</dbReference>
<dbReference type="PANTHER" id="PTHR33284">
    <property type="entry name" value="RIBOSOMAL PROTEIN L25/GLN-TRNA SYNTHETASE, ANTI-CODON-BINDING DOMAIN-CONTAINING PROTEIN"/>
    <property type="match status" value="1"/>
</dbReference>
<dbReference type="AlphaFoldDB" id="A0A5S9MVC3"/>
<proteinExistence type="inferred from homology"/>
<dbReference type="CDD" id="cd00495">
    <property type="entry name" value="Ribosomal_L25_TL5_CTC"/>
    <property type="match status" value="1"/>
</dbReference>
<dbReference type="NCBIfam" id="TIGR00731">
    <property type="entry name" value="bL25_bact_ctc"/>
    <property type="match status" value="1"/>
</dbReference>
<dbReference type="Proteomes" id="UP000441399">
    <property type="component" value="Unassembled WGS sequence"/>
</dbReference>
<evidence type="ECO:0000256" key="4">
    <source>
        <dbReference type="ARBA" id="ARBA00023274"/>
    </source>
</evidence>
<keyword evidence="3 5" id="KW-0689">Ribosomal protein</keyword>
<accession>A0A5S9MVC3</accession>
<dbReference type="Pfam" id="PF14693">
    <property type="entry name" value="Ribosomal_TL5_C"/>
    <property type="match status" value="1"/>
</dbReference>
<dbReference type="InterPro" id="IPR037121">
    <property type="entry name" value="Ribosomal_bL25_C"/>
</dbReference>
<dbReference type="InterPro" id="IPR011035">
    <property type="entry name" value="Ribosomal_bL25/Gln-tRNA_synth"/>
</dbReference>
<comment type="subunit">
    <text evidence="5">Part of the 50S ribosomal subunit; part of the 5S rRNA/L5/L18/L25 subcomplex. Contacts the 5S rRNA. Binds to the 5S rRNA independently of L5 and L18.</text>
</comment>
<evidence type="ECO:0000259" key="7">
    <source>
        <dbReference type="Pfam" id="PF14693"/>
    </source>
</evidence>
<evidence type="ECO:0000256" key="2">
    <source>
        <dbReference type="ARBA" id="ARBA00022884"/>
    </source>
</evidence>
<keyword evidence="9" id="KW-1185">Reference proteome</keyword>
<dbReference type="NCBIfam" id="NF004128">
    <property type="entry name" value="PRK05618.1-2"/>
    <property type="match status" value="1"/>
</dbReference>
<sequence length="193" mass="21117">MSKQITINAKARNDLGKGASRRLRLTGEVPAVVYGSGEAQSLSLIHKDLWKAQEAEHFYASVLTLDIDGKTTPVIIKDLQRHPAKDVIMHADFQRAADDTIIEMNVPLHYTNTTTCVGVKTQGGSLELDAKLVHIACKAKDLPEFLEIDMLERVVGDIIHLSDINFPEGVESTDLRLGADHDLPLAKVTAARG</sequence>
<gene>
    <name evidence="5 8" type="primary">rplY</name>
    <name evidence="5" type="synonym">ctc</name>
    <name evidence="8" type="ORF">OPDIPICF_00261</name>
</gene>
<keyword evidence="1 5" id="KW-0699">rRNA-binding</keyword>
<evidence type="ECO:0000256" key="3">
    <source>
        <dbReference type="ARBA" id="ARBA00022980"/>
    </source>
</evidence>
<name>A0A5S9MVC3_9GAMM</name>
<keyword evidence="4 5" id="KW-0687">Ribonucleoprotein</keyword>
<reference evidence="8 9" key="1">
    <citation type="submission" date="2019-11" db="EMBL/GenBank/DDBJ databases">
        <authorList>
            <person name="Holert J."/>
        </authorList>
    </citation>
    <scope>NUCLEOTIDE SEQUENCE [LARGE SCALE GENOMIC DNA]</scope>
    <source>
        <strain evidence="8">SB11_3</strain>
    </source>
</reference>
<feature type="domain" description="Large ribosomal subunit protein bL25 L25" evidence="6">
    <location>
        <begin position="7"/>
        <end position="93"/>
    </location>
</feature>
<dbReference type="Pfam" id="PF01386">
    <property type="entry name" value="Ribosomal_L25p"/>
    <property type="match status" value="1"/>
</dbReference>
<dbReference type="SUPFAM" id="SSF50715">
    <property type="entry name" value="Ribosomal protein L25-like"/>
    <property type="match status" value="1"/>
</dbReference>